<comment type="caution">
    <text evidence="2">The sequence shown here is derived from an EMBL/GenBank/DDBJ whole genome shotgun (WGS) entry which is preliminary data.</text>
</comment>
<accession>A0A4Y8TYN3</accession>
<reference evidence="2 3" key="1">
    <citation type="submission" date="2019-03" db="EMBL/GenBank/DDBJ databases">
        <title>Glutamicibacter sp. LJH19 genome.</title>
        <authorList>
            <person name="Sinai Borker S."/>
            <person name="Kumar R."/>
        </authorList>
    </citation>
    <scope>NUCLEOTIDE SEQUENCE [LARGE SCALE GENOMIC DNA]</scope>
    <source>
        <strain evidence="2 3">LJH19</strain>
    </source>
</reference>
<organism evidence="2 3">
    <name type="scientific">Glutamicibacter arilaitensis</name>
    <dbReference type="NCBI Taxonomy" id="256701"/>
    <lineage>
        <taxon>Bacteria</taxon>
        <taxon>Bacillati</taxon>
        <taxon>Actinomycetota</taxon>
        <taxon>Actinomycetes</taxon>
        <taxon>Micrococcales</taxon>
        <taxon>Micrococcaceae</taxon>
        <taxon>Glutamicibacter</taxon>
    </lineage>
</organism>
<evidence type="ECO:0000313" key="2">
    <source>
        <dbReference type="EMBL" id="TFH57315.1"/>
    </source>
</evidence>
<dbReference type="GO" id="GO:0003677">
    <property type="term" value="F:DNA binding"/>
    <property type="evidence" value="ECO:0007669"/>
    <property type="project" value="InterPro"/>
</dbReference>
<proteinExistence type="predicted"/>
<dbReference type="EMBL" id="SPDS01000001">
    <property type="protein sequence ID" value="TFH57315.1"/>
    <property type="molecule type" value="Genomic_DNA"/>
</dbReference>
<protein>
    <submittedName>
        <fullName evidence="2">XRE family transcriptional regulator</fullName>
    </submittedName>
</protein>
<dbReference type="Proteomes" id="UP000297638">
    <property type="component" value="Unassembled WGS sequence"/>
</dbReference>
<dbReference type="InterPro" id="IPR001387">
    <property type="entry name" value="Cro/C1-type_HTH"/>
</dbReference>
<dbReference type="SMART" id="SM00530">
    <property type="entry name" value="HTH_XRE"/>
    <property type="match status" value="1"/>
</dbReference>
<feature type="domain" description="HTH cro/C1-type" evidence="1">
    <location>
        <begin position="16"/>
        <end position="70"/>
    </location>
</feature>
<gene>
    <name evidence="2" type="ORF">EXY26_10055</name>
</gene>
<dbReference type="CDD" id="cd00093">
    <property type="entry name" value="HTH_XRE"/>
    <property type="match status" value="1"/>
</dbReference>
<dbReference type="RefSeq" id="WP_134780252.1">
    <property type="nucleotide sequence ID" value="NZ_SPDS01000001.1"/>
</dbReference>
<evidence type="ECO:0000313" key="3">
    <source>
        <dbReference type="Proteomes" id="UP000297638"/>
    </source>
</evidence>
<evidence type="ECO:0000259" key="1">
    <source>
        <dbReference type="PROSITE" id="PS50943"/>
    </source>
</evidence>
<dbReference type="InterPro" id="IPR010982">
    <property type="entry name" value="Lambda_DNA-bd_dom_sf"/>
</dbReference>
<dbReference type="Pfam" id="PF01381">
    <property type="entry name" value="HTH_3"/>
    <property type="match status" value="1"/>
</dbReference>
<dbReference type="AlphaFoldDB" id="A0A4Y8TYN3"/>
<dbReference type="SUPFAM" id="SSF47413">
    <property type="entry name" value="lambda repressor-like DNA-binding domains"/>
    <property type="match status" value="1"/>
</dbReference>
<dbReference type="PROSITE" id="PS50943">
    <property type="entry name" value="HTH_CROC1"/>
    <property type="match status" value="1"/>
</dbReference>
<dbReference type="Gene3D" id="1.10.260.40">
    <property type="entry name" value="lambda repressor-like DNA-binding domains"/>
    <property type="match status" value="1"/>
</dbReference>
<sequence>MGTYTDKLPAATVEQLQAERGGKRLTYKQLAEISGLKEQSVMRYLTGKRDIPLHELIAMTEALGLTLGELFERATQRIK</sequence>
<name>A0A4Y8TYN3_9MICC</name>